<protein>
    <submittedName>
        <fullName evidence="1">Uncharacterized protein</fullName>
    </submittedName>
</protein>
<keyword evidence="2" id="KW-1185">Reference proteome</keyword>
<sequence>MKLIYNGGNRKLSRVVKRANEILLSSFYFIEIEKYLQQNYDEDKSSIFLKELRSLDKTVDIKGFWNPVGSKSLKAKNDYILINTAHLSKSHRTLLAQLIGEYLQILDQKEQLSRIIPLNDGVDLPANFGSIAKNFM</sequence>
<comment type="caution">
    <text evidence="1">The sequence shown here is derived from an EMBL/GenBank/DDBJ whole genome shotgun (WGS) entry which is preliminary data.</text>
</comment>
<accession>A0A1Y1SZZ2</accession>
<dbReference type="EMBL" id="ARYN01000016">
    <property type="protein sequence ID" value="ORL44321.1"/>
    <property type="molecule type" value="Genomic_DNA"/>
</dbReference>
<dbReference type="RefSeq" id="WP_084842791.1">
    <property type="nucleotide sequence ID" value="NZ_ARYN01000016.1"/>
</dbReference>
<dbReference type="Proteomes" id="UP000192746">
    <property type="component" value="Unassembled WGS sequence"/>
</dbReference>
<name>A0A1Y1SZZ2_9FLAO</name>
<organism evidence="1 2">
    <name type="scientific">Zunongwangia atlantica 22II14-10F7</name>
    <dbReference type="NCBI Taxonomy" id="1185767"/>
    <lineage>
        <taxon>Bacteria</taxon>
        <taxon>Pseudomonadati</taxon>
        <taxon>Bacteroidota</taxon>
        <taxon>Flavobacteriia</taxon>
        <taxon>Flavobacteriales</taxon>
        <taxon>Flavobacteriaceae</taxon>
        <taxon>Zunongwangia</taxon>
    </lineage>
</organism>
<dbReference type="AlphaFoldDB" id="A0A1Y1SZZ2"/>
<proteinExistence type="predicted"/>
<evidence type="ECO:0000313" key="1">
    <source>
        <dbReference type="EMBL" id="ORL44321.1"/>
    </source>
</evidence>
<evidence type="ECO:0000313" key="2">
    <source>
        <dbReference type="Proteomes" id="UP000192746"/>
    </source>
</evidence>
<dbReference type="OrthoDB" id="1435451at2"/>
<reference evidence="1 2" key="1">
    <citation type="submission" date="2013-04" db="EMBL/GenBank/DDBJ databases">
        <title>Zunongwangia sp. 22II14-10F7 Genome Sequencing.</title>
        <authorList>
            <person name="Lai Q."/>
            <person name="Shao Z."/>
        </authorList>
    </citation>
    <scope>NUCLEOTIDE SEQUENCE [LARGE SCALE GENOMIC DNA]</scope>
    <source>
        <strain evidence="1 2">22II14-10F7</strain>
    </source>
</reference>
<gene>
    <name evidence="1" type="ORF">IIF7_16427</name>
</gene>